<dbReference type="PROSITE" id="PS50043">
    <property type="entry name" value="HTH_LUXR_2"/>
    <property type="match status" value="1"/>
</dbReference>
<dbReference type="InterPro" id="IPR051797">
    <property type="entry name" value="TrmB-like"/>
</dbReference>
<dbReference type="PANTHER" id="PTHR34293:SF1">
    <property type="entry name" value="HTH-TYPE TRANSCRIPTIONAL REGULATOR TRMBL2"/>
    <property type="match status" value="1"/>
</dbReference>
<sequence length="255" mass="27274">MDAAELTARIRDLITLARGDGGTTACGEIGRPVTSRDEGTALFSSLQLNARESVSALDNGDYCGDTTGQSASQAIALSEGIRYRVVYSTSIFEHDAHLEATLDAIAQGEEARVSDLVPSRLVIRDRCEALVIAKGYPNVSPLGFHTTHPATVEYLCGLFDAVWARALPVSAPRLDAQAVLSPEQVQLLQYLVLGRTDASIARSLGVSERTVQRQVQAIQHALGAKGRFHLGVCIGEYLAGHDSHQTQQIAVPVTP</sequence>
<dbReference type="AlphaFoldDB" id="A0A542Y6V3"/>
<dbReference type="SUPFAM" id="SSF46894">
    <property type="entry name" value="C-terminal effector domain of the bipartite response regulators"/>
    <property type="match status" value="1"/>
</dbReference>
<evidence type="ECO:0000313" key="2">
    <source>
        <dbReference type="EMBL" id="TQL43775.1"/>
    </source>
</evidence>
<feature type="domain" description="HTH luxR-type" evidence="1">
    <location>
        <begin position="173"/>
        <end position="238"/>
    </location>
</feature>
<dbReference type="GO" id="GO:0003677">
    <property type="term" value="F:DNA binding"/>
    <property type="evidence" value="ECO:0007669"/>
    <property type="project" value="InterPro"/>
</dbReference>
<dbReference type="Pfam" id="PF00196">
    <property type="entry name" value="GerE"/>
    <property type="match status" value="1"/>
</dbReference>
<dbReference type="EMBL" id="VFON01000001">
    <property type="protein sequence ID" value="TQL43775.1"/>
    <property type="molecule type" value="Genomic_DNA"/>
</dbReference>
<dbReference type="InterPro" id="IPR036388">
    <property type="entry name" value="WH-like_DNA-bd_sf"/>
</dbReference>
<dbReference type="RefSeq" id="WP_141887040.1">
    <property type="nucleotide sequence ID" value="NZ_BAAAUY010000001.1"/>
</dbReference>
<comment type="caution">
    <text evidence="2">The sequence shown here is derived from an EMBL/GenBank/DDBJ whole genome shotgun (WGS) entry which is preliminary data.</text>
</comment>
<reference evidence="2 3" key="1">
    <citation type="submission" date="2019-06" db="EMBL/GenBank/DDBJ databases">
        <title>Sequencing the genomes of 1000 actinobacteria strains.</title>
        <authorList>
            <person name="Klenk H.-P."/>
        </authorList>
    </citation>
    <scope>NUCLEOTIDE SEQUENCE [LARGE SCALE GENOMIC DNA]</scope>
    <source>
        <strain evidence="2 3">DSM 8803</strain>
    </source>
</reference>
<dbReference type="GO" id="GO:0006355">
    <property type="term" value="P:regulation of DNA-templated transcription"/>
    <property type="evidence" value="ECO:0007669"/>
    <property type="project" value="InterPro"/>
</dbReference>
<dbReference type="InterPro" id="IPR000792">
    <property type="entry name" value="Tscrpt_reg_LuxR_C"/>
</dbReference>
<dbReference type="PANTHER" id="PTHR34293">
    <property type="entry name" value="HTH-TYPE TRANSCRIPTIONAL REGULATOR TRMBL2"/>
    <property type="match status" value="1"/>
</dbReference>
<dbReference type="Proteomes" id="UP000319094">
    <property type="component" value="Unassembled WGS sequence"/>
</dbReference>
<dbReference type="SMART" id="SM00421">
    <property type="entry name" value="HTH_LUXR"/>
    <property type="match status" value="1"/>
</dbReference>
<organism evidence="2 3">
    <name type="scientific">Leucobacter komagatae</name>
    <dbReference type="NCBI Taxonomy" id="55969"/>
    <lineage>
        <taxon>Bacteria</taxon>
        <taxon>Bacillati</taxon>
        <taxon>Actinomycetota</taxon>
        <taxon>Actinomycetes</taxon>
        <taxon>Micrococcales</taxon>
        <taxon>Microbacteriaceae</taxon>
        <taxon>Leucobacter</taxon>
    </lineage>
</organism>
<gene>
    <name evidence="2" type="ORF">FB468_1810</name>
</gene>
<dbReference type="InterPro" id="IPR016032">
    <property type="entry name" value="Sig_transdc_resp-reg_C-effctor"/>
</dbReference>
<accession>A0A542Y6V3</accession>
<protein>
    <submittedName>
        <fullName evidence="2">Regulatory LuxR family protein</fullName>
    </submittedName>
</protein>
<dbReference type="OrthoDB" id="5932488at2"/>
<evidence type="ECO:0000259" key="1">
    <source>
        <dbReference type="PROSITE" id="PS50043"/>
    </source>
</evidence>
<keyword evidence="3" id="KW-1185">Reference proteome</keyword>
<name>A0A542Y6V3_9MICO</name>
<proteinExistence type="predicted"/>
<evidence type="ECO:0000313" key="3">
    <source>
        <dbReference type="Proteomes" id="UP000319094"/>
    </source>
</evidence>
<dbReference type="Gene3D" id="1.10.10.10">
    <property type="entry name" value="Winged helix-like DNA-binding domain superfamily/Winged helix DNA-binding domain"/>
    <property type="match status" value="1"/>
</dbReference>